<feature type="non-terminal residue" evidence="9">
    <location>
        <position position="1"/>
    </location>
</feature>
<dbReference type="EMBL" id="PIUK01000628">
    <property type="protein sequence ID" value="MBY6278609.1"/>
    <property type="molecule type" value="Genomic_DNA"/>
</dbReference>
<dbReference type="InterPro" id="IPR001898">
    <property type="entry name" value="SLC13A/DASS"/>
</dbReference>
<evidence type="ECO:0000313" key="10">
    <source>
        <dbReference type="Proteomes" id="UP000732377"/>
    </source>
</evidence>
<sequence>SNTAVAAIFMPVLATLGSALGTGPTALMMVGALACALAFMLPVGTPPNAIVFSTGHVSIRQMIRAGFFLNLAAVATITLFGYFWIPLVWGR</sequence>
<comment type="similarity">
    <text evidence="2">Belongs to the SLC13A/DASS transporter (TC 2.A.47) family. NADC subfamily.</text>
</comment>
<evidence type="ECO:0000256" key="3">
    <source>
        <dbReference type="ARBA" id="ARBA00020150"/>
    </source>
</evidence>
<dbReference type="GO" id="GO:1905039">
    <property type="term" value="P:carboxylic acid transmembrane transport"/>
    <property type="evidence" value="ECO:0007669"/>
    <property type="project" value="UniProtKB-ARBA"/>
</dbReference>
<evidence type="ECO:0000256" key="8">
    <source>
        <dbReference type="SAM" id="Phobius"/>
    </source>
</evidence>
<dbReference type="PANTHER" id="PTHR10283">
    <property type="entry name" value="SOLUTE CARRIER FAMILY 13 MEMBER"/>
    <property type="match status" value="1"/>
</dbReference>
<dbReference type="GO" id="GO:0005886">
    <property type="term" value="C:plasma membrane"/>
    <property type="evidence" value="ECO:0007669"/>
    <property type="project" value="TreeGrafter"/>
</dbReference>
<dbReference type="RefSeq" id="WP_273382281.1">
    <property type="nucleotide sequence ID" value="NZ_PIUK01000628.1"/>
</dbReference>
<reference evidence="9" key="1">
    <citation type="submission" date="2017-11" db="EMBL/GenBank/DDBJ databases">
        <title>Three new genomes from thermophilic consortium.</title>
        <authorList>
            <person name="Quaggio R."/>
            <person name="Amgarten D."/>
            <person name="Setubal J.C."/>
        </authorList>
    </citation>
    <scope>NUCLEOTIDE SEQUENCE</scope>
    <source>
        <strain evidence="9">ZCTH01-B2</strain>
    </source>
</reference>
<accession>A0A953ID49</accession>
<comment type="caution">
    <text evidence="9">The sequence shown here is derived from an EMBL/GenBank/DDBJ whole genome shotgun (WGS) entry which is preliminary data.</text>
</comment>
<protein>
    <recommendedName>
        <fullName evidence="3">Sodium-dependent dicarboxylate transporter SdcS</fullName>
    </recommendedName>
    <alternativeName>
        <fullName evidence="7">Na(+)/dicarboxylate symporter</fullName>
    </alternativeName>
</protein>
<evidence type="ECO:0000256" key="2">
    <source>
        <dbReference type="ARBA" id="ARBA00006772"/>
    </source>
</evidence>
<comment type="subcellular location">
    <subcellularLocation>
        <location evidence="1">Membrane</location>
        <topology evidence="1">Multi-pass membrane protein</topology>
    </subcellularLocation>
</comment>
<evidence type="ECO:0000256" key="5">
    <source>
        <dbReference type="ARBA" id="ARBA00022989"/>
    </source>
</evidence>
<keyword evidence="4 8" id="KW-0812">Transmembrane</keyword>
<dbReference type="Pfam" id="PF00939">
    <property type="entry name" value="Na_sulph_symp"/>
    <property type="match status" value="1"/>
</dbReference>
<keyword evidence="5 8" id="KW-1133">Transmembrane helix</keyword>
<dbReference type="Proteomes" id="UP000732377">
    <property type="component" value="Unassembled WGS sequence"/>
</dbReference>
<dbReference type="AlphaFoldDB" id="A0A953ID49"/>
<dbReference type="PANTHER" id="PTHR10283:SF82">
    <property type="entry name" value="SOLUTE CARRIER FAMILY 13 MEMBER 2"/>
    <property type="match status" value="1"/>
</dbReference>
<evidence type="ECO:0000256" key="6">
    <source>
        <dbReference type="ARBA" id="ARBA00023136"/>
    </source>
</evidence>
<proteinExistence type="inferred from homology"/>
<gene>
    <name evidence="9" type="ORF">CWE10_21215</name>
</gene>
<evidence type="ECO:0000256" key="4">
    <source>
        <dbReference type="ARBA" id="ARBA00022692"/>
    </source>
</evidence>
<feature type="transmembrane region" description="Helical" evidence="8">
    <location>
        <begin position="29"/>
        <end position="53"/>
    </location>
</feature>
<organism evidence="9 10">
    <name type="scientific">Symbiobacterium thermophilum</name>
    <dbReference type="NCBI Taxonomy" id="2734"/>
    <lineage>
        <taxon>Bacteria</taxon>
        <taxon>Bacillati</taxon>
        <taxon>Bacillota</taxon>
        <taxon>Clostridia</taxon>
        <taxon>Eubacteriales</taxon>
        <taxon>Symbiobacteriaceae</taxon>
        <taxon>Symbiobacterium</taxon>
    </lineage>
</organism>
<evidence type="ECO:0000313" key="9">
    <source>
        <dbReference type="EMBL" id="MBY6278609.1"/>
    </source>
</evidence>
<evidence type="ECO:0000256" key="1">
    <source>
        <dbReference type="ARBA" id="ARBA00004141"/>
    </source>
</evidence>
<name>A0A953ID49_SYMTR</name>
<dbReference type="GO" id="GO:0008514">
    <property type="term" value="F:organic anion transmembrane transporter activity"/>
    <property type="evidence" value="ECO:0007669"/>
    <property type="project" value="UniProtKB-ARBA"/>
</dbReference>
<evidence type="ECO:0000256" key="7">
    <source>
        <dbReference type="ARBA" id="ARBA00031174"/>
    </source>
</evidence>
<keyword evidence="6 8" id="KW-0472">Membrane</keyword>
<feature type="transmembrane region" description="Helical" evidence="8">
    <location>
        <begin position="65"/>
        <end position="85"/>
    </location>
</feature>